<keyword evidence="2" id="KW-0732">Signal</keyword>
<feature type="chain" id="PRO_5043393908" description="Secreted protein" evidence="2">
    <location>
        <begin position="28"/>
        <end position="128"/>
    </location>
</feature>
<keyword evidence="4" id="KW-1185">Reference proteome</keyword>
<dbReference type="EMBL" id="DYDO01000004">
    <property type="protein sequence ID" value="DBA26591.1"/>
    <property type="molecule type" value="Genomic_DNA"/>
</dbReference>
<proteinExistence type="predicted"/>
<keyword evidence="1" id="KW-1133">Transmembrane helix</keyword>
<evidence type="ECO:0008006" key="5">
    <source>
        <dbReference type="Google" id="ProtNLM"/>
    </source>
</evidence>
<reference evidence="3" key="1">
    <citation type="thesis" date="2020" institute="ProQuest LLC" country="789 East Eisenhower Parkway, Ann Arbor, MI, USA">
        <title>Comparative Genomics and Chromosome Evolution.</title>
        <authorList>
            <person name="Mudd A.B."/>
        </authorList>
    </citation>
    <scope>NUCLEOTIDE SEQUENCE</scope>
    <source>
        <strain evidence="3">1538</strain>
        <tissue evidence="3">Blood</tissue>
    </source>
</reference>
<feature type="signal peptide" evidence="2">
    <location>
        <begin position="1"/>
        <end position="27"/>
    </location>
</feature>
<sequence length="128" mass="15064">MHLASAVYVTQFHLLRLHAMFWSVCCGSNAKQKWKCIHDYELWFEGEDNMQVFMKSVPWVCFEAHVNTAFLFNLESFLLYLYCSHIFFLGRQSRKTKYASMLCHYLPPLTAFNGMPVICKPQKIINIV</sequence>
<evidence type="ECO:0000313" key="3">
    <source>
        <dbReference type="EMBL" id="DBA26591.1"/>
    </source>
</evidence>
<accession>A0AAV3AB58</accession>
<name>A0AAV3AB58_PYXAD</name>
<comment type="caution">
    <text evidence="3">The sequence shown here is derived from an EMBL/GenBank/DDBJ whole genome shotgun (WGS) entry which is preliminary data.</text>
</comment>
<keyword evidence="1" id="KW-0812">Transmembrane</keyword>
<evidence type="ECO:0000313" key="4">
    <source>
        <dbReference type="Proteomes" id="UP001181693"/>
    </source>
</evidence>
<evidence type="ECO:0000256" key="2">
    <source>
        <dbReference type="SAM" id="SignalP"/>
    </source>
</evidence>
<feature type="transmembrane region" description="Helical" evidence="1">
    <location>
        <begin position="69"/>
        <end position="90"/>
    </location>
</feature>
<gene>
    <name evidence="3" type="ORF">GDO54_010832</name>
</gene>
<protein>
    <recommendedName>
        <fullName evidence="5">Secreted protein</fullName>
    </recommendedName>
</protein>
<dbReference type="AlphaFoldDB" id="A0AAV3AB58"/>
<keyword evidence="1" id="KW-0472">Membrane</keyword>
<evidence type="ECO:0000256" key="1">
    <source>
        <dbReference type="SAM" id="Phobius"/>
    </source>
</evidence>
<organism evidence="3 4">
    <name type="scientific">Pyxicephalus adspersus</name>
    <name type="common">African bullfrog</name>
    <dbReference type="NCBI Taxonomy" id="30357"/>
    <lineage>
        <taxon>Eukaryota</taxon>
        <taxon>Metazoa</taxon>
        <taxon>Chordata</taxon>
        <taxon>Craniata</taxon>
        <taxon>Vertebrata</taxon>
        <taxon>Euteleostomi</taxon>
        <taxon>Amphibia</taxon>
        <taxon>Batrachia</taxon>
        <taxon>Anura</taxon>
        <taxon>Neobatrachia</taxon>
        <taxon>Ranoidea</taxon>
        <taxon>Pyxicephalidae</taxon>
        <taxon>Pyxicephalinae</taxon>
        <taxon>Pyxicephalus</taxon>
    </lineage>
</organism>
<dbReference type="Proteomes" id="UP001181693">
    <property type="component" value="Unassembled WGS sequence"/>
</dbReference>